<evidence type="ECO:0000256" key="4">
    <source>
        <dbReference type="ARBA" id="ARBA00023134"/>
    </source>
</evidence>
<dbReference type="InterPro" id="IPR027417">
    <property type="entry name" value="P-loop_NTPase"/>
</dbReference>
<evidence type="ECO:0000313" key="7">
    <source>
        <dbReference type="EMBL" id="WXB95268.1"/>
    </source>
</evidence>
<protein>
    <submittedName>
        <fullName evidence="7">Dynamin family protein</fullName>
    </submittedName>
</protein>
<dbReference type="InterPro" id="IPR045063">
    <property type="entry name" value="Dynamin_N"/>
</dbReference>
<evidence type="ECO:0000256" key="5">
    <source>
        <dbReference type="ARBA" id="ARBA00023136"/>
    </source>
</evidence>
<dbReference type="Proteomes" id="UP001377337">
    <property type="component" value="Chromosome"/>
</dbReference>
<dbReference type="PANTHER" id="PTHR10465">
    <property type="entry name" value="TRANSMEMBRANE GTPASE FZO1"/>
    <property type="match status" value="1"/>
</dbReference>
<gene>
    <name evidence="7" type="ORF">WCV65_11840</name>
</gene>
<evidence type="ECO:0000259" key="6">
    <source>
        <dbReference type="Pfam" id="PF00350"/>
    </source>
</evidence>
<sequence>MAVSQQDSAIKPLIAIQTEMSHSNDFTSASKLDDLIEKSISREKQIAFTGHFSAGKSTLLNTLLEEEILPASPIPTSANLVYIRRGKKRIMLETHAGEQVEANPDMELEELQQYAKEGDQIAKIHIWKPSQLLPEAVALIDTPGVDSNDASHMESTVSALHAADYIFYVTDYNHVQSEGTLEFLKRLIEDGQEAALIVNQIDKHQEEELPFTQFKVRIEESFQEIGLMSSRIFYTTMKDLNHPDNELEQVKKTVEKQLSDRDKRSESAQGKLVIQAHIRFLENQEGVRAEEKAAAEARWKQLSEEHQAIQLQMEMKKQSITAGWTNAKAEIAKVLANANITPFEMREQAKQYVEAKKPGFKAGMFFARKKTGEEIEKRTGDFSAALKDLVSSQIDWHLKDILLKTVRALDLQDSGIDEEVSSFATADLMDIANSSLQPGADATPEYVMNYTKILAENVKNASKKQAQTILDSIMEKAMRISADNEQLQRQQRLKDEMDDTDEKLLKIIKIIEQRDYLLKILRHELPAEADQNEWQLQKKSRTAGSQIPVKEKRKKQVLIDGNSGNEYSSETASVNTERVIKHAEEMAAAAGRVKGLEGRQQLISEKSSRLKDRTFTIALFGAFSAGKSSAANALLGGKVLPSSPNPTTAAINRIVPVTNEHLHGSVAVRRKSVGQLVSEIKEMIPDFSAAGNQYSGLLEAITRALSDSRLDDSKRAVLTIYSEGLIRNEWGEEAVHWTDVDHFSPFVSEESLAILTEEAVIYYDCPLTRRGITLVDTPGADSLNKRHTNVAFQFIKQCDALLYVTYYNHPFSKGDREFIQQLGRVKDSFSLDKMFFLINAIDLAKSNQEVDLVKDYIESQFLEEGVRRPRMYGISSLHELAGTPMDVQSDYAHFKKDLFHFVETDLVQTAVSSLKGEMHGMLRQLSSYIEESDKSGDEKAAALNEKKQELSEAMHYLDNGSRENYIKKVNQEIKEQCYYLIQRMGLQFSQMFREHFHPGIFNQDGSAKAILHVQMDELIQAADYRLVQELQAITLRCENTVKQQMTNMAEKLSAGLSSIMKLDGLTAPEFQPIETPPVSGVLTQSASAYQRELSMFSNTKAFFEKNERTKMSEAVWETLHKEMSLRLAEREQEFADFYRSSLMEMAQVLTEKLRMDAENYFSGLQELYLDGSSAEQLKKAYKECTELYEAI</sequence>
<dbReference type="PANTHER" id="PTHR10465:SF0">
    <property type="entry name" value="SARCALUMENIN"/>
    <property type="match status" value="1"/>
</dbReference>
<dbReference type="Gene3D" id="3.40.50.300">
    <property type="entry name" value="P-loop containing nucleotide triphosphate hydrolases"/>
    <property type="match status" value="2"/>
</dbReference>
<evidence type="ECO:0000256" key="3">
    <source>
        <dbReference type="ARBA" id="ARBA00022801"/>
    </source>
</evidence>
<keyword evidence="8" id="KW-1185">Reference proteome</keyword>
<organism evidence="7 8">
    <name type="scientific">Metabacillus sediminis</name>
    <dbReference type="NCBI Taxonomy" id="3117746"/>
    <lineage>
        <taxon>Bacteria</taxon>
        <taxon>Bacillati</taxon>
        <taxon>Bacillota</taxon>
        <taxon>Bacilli</taxon>
        <taxon>Bacillales</taxon>
        <taxon>Bacillaceae</taxon>
        <taxon>Metabacillus</taxon>
    </lineage>
</organism>
<evidence type="ECO:0000256" key="2">
    <source>
        <dbReference type="ARBA" id="ARBA00022741"/>
    </source>
</evidence>
<dbReference type="Pfam" id="PF00350">
    <property type="entry name" value="Dynamin_N"/>
    <property type="match status" value="2"/>
</dbReference>
<dbReference type="RefSeq" id="WP_338776693.1">
    <property type="nucleotide sequence ID" value="NZ_CP147407.1"/>
</dbReference>
<feature type="domain" description="Dynamin N-terminal" evidence="6">
    <location>
        <begin position="46"/>
        <end position="200"/>
    </location>
</feature>
<keyword evidence="3" id="KW-0378">Hydrolase</keyword>
<keyword evidence="2" id="KW-0547">Nucleotide-binding</keyword>
<dbReference type="SUPFAM" id="SSF52540">
    <property type="entry name" value="P-loop containing nucleoside triphosphate hydrolases"/>
    <property type="match status" value="2"/>
</dbReference>
<reference evidence="7 8" key="1">
    <citation type="submission" date="2024-02" db="EMBL/GenBank/DDBJ databases">
        <title>Seven novel Bacillus-like species.</title>
        <authorList>
            <person name="Liu G."/>
        </authorList>
    </citation>
    <scope>NUCLEOTIDE SEQUENCE [LARGE SCALE GENOMIC DNA]</scope>
    <source>
        <strain evidence="7 8">FJAT-52054</strain>
    </source>
</reference>
<dbReference type="EMBL" id="CP147407">
    <property type="protein sequence ID" value="WXB95268.1"/>
    <property type="molecule type" value="Genomic_DNA"/>
</dbReference>
<keyword evidence="4" id="KW-0342">GTP-binding</keyword>
<feature type="domain" description="Dynamin N-terminal" evidence="6">
    <location>
        <begin position="617"/>
        <end position="838"/>
    </location>
</feature>
<comment type="subcellular location">
    <subcellularLocation>
        <location evidence="1">Membrane</location>
    </subcellularLocation>
</comment>
<evidence type="ECO:0000256" key="1">
    <source>
        <dbReference type="ARBA" id="ARBA00004370"/>
    </source>
</evidence>
<name>A0ABZ2NBZ5_9BACI</name>
<accession>A0ABZ2NBZ5</accession>
<dbReference type="CDD" id="cd09912">
    <property type="entry name" value="DLP_2"/>
    <property type="match status" value="2"/>
</dbReference>
<keyword evidence="5" id="KW-0472">Membrane</keyword>
<proteinExistence type="predicted"/>
<evidence type="ECO:0000313" key="8">
    <source>
        <dbReference type="Proteomes" id="UP001377337"/>
    </source>
</evidence>
<dbReference type="InterPro" id="IPR027094">
    <property type="entry name" value="Mitofusin_fam"/>
</dbReference>